<dbReference type="InterPro" id="IPR013766">
    <property type="entry name" value="Thioredoxin_domain"/>
</dbReference>
<organism evidence="7 8">
    <name type="scientific">Flavobacterium arcticum</name>
    <dbReference type="NCBI Taxonomy" id="1784713"/>
    <lineage>
        <taxon>Bacteria</taxon>
        <taxon>Pseudomonadati</taxon>
        <taxon>Bacteroidota</taxon>
        <taxon>Flavobacteriia</taxon>
        <taxon>Flavobacteriales</taxon>
        <taxon>Flavobacteriaceae</taxon>
        <taxon>Flavobacterium</taxon>
    </lineage>
</organism>
<dbReference type="PANTHER" id="PTHR42852">
    <property type="entry name" value="THIOL:DISULFIDE INTERCHANGE PROTEIN DSBE"/>
    <property type="match status" value="1"/>
</dbReference>
<evidence type="ECO:0000256" key="4">
    <source>
        <dbReference type="ARBA" id="ARBA00023284"/>
    </source>
</evidence>
<name>A0A345HAC8_9FLAO</name>
<dbReference type="Pfam" id="PF00578">
    <property type="entry name" value="AhpC-TSA"/>
    <property type="match status" value="1"/>
</dbReference>
<dbReference type="GO" id="GO:0016491">
    <property type="term" value="F:oxidoreductase activity"/>
    <property type="evidence" value="ECO:0007669"/>
    <property type="project" value="InterPro"/>
</dbReference>
<evidence type="ECO:0000313" key="7">
    <source>
        <dbReference type="EMBL" id="AXG73538.1"/>
    </source>
</evidence>
<dbReference type="EMBL" id="CP031188">
    <property type="protein sequence ID" value="AXG73538.1"/>
    <property type="molecule type" value="Genomic_DNA"/>
</dbReference>
<feature type="domain" description="Thioredoxin" evidence="6">
    <location>
        <begin position="187"/>
        <end position="330"/>
    </location>
</feature>
<dbReference type="InterPro" id="IPR036249">
    <property type="entry name" value="Thioredoxin-like_sf"/>
</dbReference>
<accession>A0A345HAC8</accession>
<evidence type="ECO:0000256" key="1">
    <source>
        <dbReference type="ARBA" id="ARBA00004196"/>
    </source>
</evidence>
<comment type="subcellular location">
    <subcellularLocation>
        <location evidence="1">Cell envelope</location>
    </subcellularLocation>
</comment>
<dbReference type="PANTHER" id="PTHR42852:SF6">
    <property type="entry name" value="THIOL:DISULFIDE INTERCHANGE PROTEIN DSBE"/>
    <property type="match status" value="1"/>
</dbReference>
<keyword evidence="3" id="KW-1015">Disulfide bond</keyword>
<keyword evidence="2" id="KW-0201">Cytochrome c-type biogenesis</keyword>
<dbReference type="PROSITE" id="PS51352">
    <property type="entry name" value="THIOREDOXIN_2"/>
    <property type="match status" value="1"/>
</dbReference>
<dbReference type="OrthoDB" id="743079at2"/>
<dbReference type="GO" id="GO:0016209">
    <property type="term" value="F:antioxidant activity"/>
    <property type="evidence" value="ECO:0007669"/>
    <property type="project" value="InterPro"/>
</dbReference>
<keyword evidence="8" id="KW-1185">Reference proteome</keyword>
<feature type="signal peptide" evidence="5">
    <location>
        <begin position="1"/>
        <end position="16"/>
    </location>
</feature>
<dbReference type="Gene3D" id="3.40.30.10">
    <property type="entry name" value="Glutaredoxin"/>
    <property type="match status" value="1"/>
</dbReference>
<dbReference type="InterPro" id="IPR000866">
    <property type="entry name" value="AhpC/TSA"/>
</dbReference>
<dbReference type="CDD" id="cd02966">
    <property type="entry name" value="TlpA_like_family"/>
    <property type="match status" value="1"/>
</dbReference>
<evidence type="ECO:0000256" key="3">
    <source>
        <dbReference type="ARBA" id="ARBA00023157"/>
    </source>
</evidence>
<feature type="chain" id="PRO_5016888657" evidence="5">
    <location>
        <begin position="17"/>
        <end position="330"/>
    </location>
</feature>
<evidence type="ECO:0000256" key="5">
    <source>
        <dbReference type="SAM" id="SignalP"/>
    </source>
</evidence>
<dbReference type="Proteomes" id="UP000253951">
    <property type="component" value="Chromosome"/>
</dbReference>
<keyword evidence="5" id="KW-0732">Signal</keyword>
<dbReference type="SUPFAM" id="SSF52833">
    <property type="entry name" value="Thioredoxin-like"/>
    <property type="match status" value="1"/>
</dbReference>
<protein>
    <submittedName>
        <fullName evidence="7">TlpA family protein disulfide reductase</fullName>
    </submittedName>
</protein>
<keyword evidence="4" id="KW-0676">Redox-active center</keyword>
<evidence type="ECO:0000256" key="2">
    <source>
        <dbReference type="ARBA" id="ARBA00022748"/>
    </source>
</evidence>
<dbReference type="GO" id="GO:0017004">
    <property type="term" value="P:cytochrome complex assembly"/>
    <property type="evidence" value="ECO:0007669"/>
    <property type="project" value="UniProtKB-KW"/>
</dbReference>
<dbReference type="GO" id="GO:0030313">
    <property type="term" value="C:cell envelope"/>
    <property type="evidence" value="ECO:0007669"/>
    <property type="project" value="UniProtKB-SubCell"/>
</dbReference>
<dbReference type="AlphaFoldDB" id="A0A345HAC8"/>
<gene>
    <name evidence="7" type="ORF">DVK85_04550</name>
</gene>
<dbReference type="RefSeq" id="WP_114677299.1">
    <property type="nucleotide sequence ID" value="NZ_CP031188.1"/>
</dbReference>
<evidence type="ECO:0000259" key="6">
    <source>
        <dbReference type="PROSITE" id="PS51352"/>
    </source>
</evidence>
<dbReference type="InterPro" id="IPR050553">
    <property type="entry name" value="Thioredoxin_ResA/DsbE_sf"/>
</dbReference>
<evidence type="ECO:0000313" key="8">
    <source>
        <dbReference type="Proteomes" id="UP000253951"/>
    </source>
</evidence>
<sequence>MKNILLLLLVCTGVYAQSEIQNFKGTLKNNSVDSIIVKNQRGTWRKGYALDKQGNFSGRLQQGLGMFTLHYGDNEAEMYLGNDSDIVITANADNFIETLVYTGKGADENIFLAEYARGKKALIDKFKDGGDKEVIQKEVDSLIAVFEDKLKTRKYNFMFRNLMSTTLKYSDSQILPMQISKQATSKRLEGKPSPLFTYENHKGGTTSLKDLRGKYVYIDVWATWCGPCRREIPHLQEIEEKYKGENIAFVSISVDKENDYNKWRELVTKETLGGIQLIADDNFKSDFIQSYNILSIPRFILIDPKGNVVKADAPRPSDFALQDLLNKLLK</sequence>
<dbReference type="KEGG" id="fat:DVK85_04550"/>
<proteinExistence type="predicted"/>
<reference evidence="7 8" key="1">
    <citation type="submission" date="2018-07" db="EMBL/GenBank/DDBJ databases">
        <title>Complete genome sequence of Flavobacterium arcticum type strain SM1502T.</title>
        <authorList>
            <person name="Li Y."/>
            <person name="Li D.-D."/>
        </authorList>
    </citation>
    <scope>NUCLEOTIDE SEQUENCE [LARGE SCALE GENOMIC DNA]</scope>
    <source>
        <strain evidence="7 8">SM1502</strain>
    </source>
</reference>